<protein>
    <submittedName>
        <fullName evidence="2">Uncharacterized protein</fullName>
    </submittedName>
</protein>
<gene>
    <name evidence="2" type="ORF">E2C01_067673</name>
</gene>
<name>A0A5B7HXC9_PORTR</name>
<comment type="caution">
    <text evidence="2">The sequence shown here is derived from an EMBL/GenBank/DDBJ whole genome shotgun (WGS) entry which is preliminary data.</text>
</comment>
<feature type="chain" id="PRO_5022748535" evidence="1">
    <location>
        <begin position="17"/>
        <end position="46"/>
    </location>
</feature>
<dbReference type="EMBL" id="VSRR010036622">
    <property type="protein sequence ID" value="MPC73348.1"/>
    <property type="molecule type" value="Genomic_DNA"/>
</dbReference>
<sequence length="46" mass="5457">MVKLLILALRWKLLETWRQPGSSSPRKRNLVLTFTLSRTMNKTSKR</sequence>
<evidence type="ECO:0000256" key="1">
    <source>
        <dbReference type="SAM" id="SignalP"/>
    </source>
</evidence>
<reference evidence="2 3" key="1">
    <citation type="submission" date="2019-05" db="EMBL/GenBank/DDBJ databases">
        <title>Another draft genome of Portunus trituberculatus and its Hox gene families provides insights of decapod evolution.</title>
        <authorList>
            <person name="Jeong J.-H."/>
            <person name="Song I."/>
            <person name="Kim S."/>
            <person name="Choi T."/>
            <person name="Kim D."/>
            <person name="Ryu S."/>
            <person name="Kim W."/>
        </authorList>
    </citation>
    <scope>NUCLEOTIDE SEQUENCE [LARGE SCALE GENOMIC DNA]</scope>
    <source>
        <tissue evidence="2">Muscle</tissue>
    </source>
</reference>
<keyword evidence="3" id="KW-1185">Reference proteome</keyword>
<feature type="signal peptide" evidence="1">
    <location>
        <begin position="1"/>
        <end position="16"/>
    </location>
</feature>
<organism evidence="2 3">
    <name type="scientific">Portunus trituberculatus</name>
    <name type="common">Swimming crab</name>
    <name type="synonym">Neptunus trituberculatus</name>
    <dbReference type="NCBI Taxonomy" id="210409"/>
    <lineage>
        <taxon>Eukaryota</taxon>
        <taxon>Metazoa</taxon>
        <taxon>Ecdysozoa</taxon>
        <taxon>Arthropoda</taxon>
        <taxon>Crustacea</taxon>
        <taxon>Multicrustacea</taxon>
        <taxon>Malacostraca</taxon>
        <taxon>Eumalacostraca</taxon>
        <taxon>Eucarida</taxon>
        <taxon>Decapoda</taxon>
        <taxon>Pleocyemata</taxon>
        <taxon>Brachyura</taxon>
        <taxon>Eubrachyura</taxon>
        <taxon>Portunoidea</taxon>
        <taxon>Portunidae</taxon>
        <taxon>Portuninae</taxon>
        <taxon>Portunus</taxon>
    </lineage>
</organism>
<proteinExistence type="predicted"/>
<evidence type="ECO:0000313" key="2">
    <source>
        <dbReference type="EMBL" id="MPC73348.1"/>
    </source>
</evidence>
<keyword evidence="1" id="KW-0732">Signal</keyword>
<evidence type="ECO:0000313" key="3">
    <source>
        <dbReference type="Proteomes" id="UP000324222"/>
    </source>
</evidence>
<accession>A0A5B7HXC9</accession>
<dbReference type="AlphaFoldDB" id="A0A5B7HXC9"/>
<dbReference type="Proteomes" id="UP000324222">
    <property type="component" value="Unassembled WGS sequence"/>
</dbReference>